<dbReference type="Proteomes" id="UP001212997">
    <property type="component" value="Unassembled WGS sequence"/>
</dbReference>
<accession>A0AAD5V251</accession>
<feature type="compositionally biased region" description="Basic residues" evidence="1">
    <location>
        <begin position="239"/>
        <end position="249"/>
    </location>
</feature>
<feature type="region of interest" description="Disordered" evidence="1">
    <location>
        <begin position="431"/>
        <end position="595"/>
    </location>
</feature>
<feature type="compositionally biased region" description="Basic residues" evidence="1">
    <location>
        <begin position="377"/>
        <end position="386"/>
    </location>
</feature>
<evidence type="ECO:0000259" key="2">
    <source>
        <dbReference type="Pfam" id="PF13532"/>
    </source>
</evidence>
<comment type="caution">
    <text evidence="3">The sequence shown here is derived from an EMBL/GenBank/DDBJ whole genome shotgun (WGS) entry which is preliminary data.</text>
</comment>
<keyword evidence="4" id="KW-1185">Reference proteome</keyword>
<proteinExistence type="predicted"/>
<feature type="compositionally biased region" description="Polar residues" evidence="1">
    <location>
        <begin position="435"/>
        <end position="445"/>
    </location>
</feature>
<feature type="compositionally biased region" description="Polar residues" evidence="1">
    <location>
        <begin position="480"/>
        <end position="517"/>
    </location>
</feature>
<feature type="compositionally biased region" description="Basic residues" evidence="1">
    <location>
        <begin position="447"/>
        <end position="457"/>
    </location>
</feature>
<evidence type="ECO:0000256" key="1">
    <source>
        <dbReference type="SAM" id="MobiDB-lite"/>
    </source>
</evidence>
<dbReference type="InterPro" id="IPR027450">
    <property type="entry name" value="AlkB-like"/>
</dbReference>
<sequence>METPKALCDRSLLSAEPYASRFLTYKFDDRTRRRSKRNRSDEFIRSVAQDVKNDENAMKAAAKWLEIAFKPQESSGQRVTQVNPDYLESLDIFVHFYYILFENPSSNWQAEDFLHGERKKRGHHFDAPKFHGNEDSQSPTIDLILSSPGLPTSVSERNLNEAGCQDDVPHNTPALSSGIHEDTSSPGDETLVEEIPSVSASSLSTTPTVVDSILEDAHSSNEPSSSASISGVENASSRPSRKRKKKAPKKKPEPAKLTIDTTPHIEVPPPEENDPQPEWPPLSPLTPLSDEMDVVPEEPPVPQAQKSRRKGRIPQAPTRTLPGRAATNTSRLSSMARVEAQYSDELRKGHERTPEPPAEIVSAPQTLVNPPSAKAPSKTRRGLKKQKVGEQNVPSNPTTVVAGDIDDTVSSPAIIVDPPSEALPFQVVAAEGKKVQQSKSVTIQAPSRRKKKGKKNKASTPKAAKDLPLPPRKRRRKNDSTFVPLTASIDTETPSDESQSHPTVSTESDAMPSSSKGADQMDLEDDTASPRVARWQKMKEAAKRRASVTAPPEKQLKGKKRKRQDRQEKTTHQTQSNPIASMDDPPPPRDTCTLPKRKLPRVRLILPPRPTTPDARAPITLTDVDRHMRAIALEVGNPVIDHEASRDDWVNAASDPTVDVREGEDDISGALSSMVATMSLGLTSTRSSYISPRPSMPITNQPEQVPLPKRPLPSYPPIWAQSRQEVCESFDWFRSYQGGVYFLKDIVKGYLLGGFSAWVSSSRGGSSFMSCIDSGGKAESLHKNHGRIETHTASDQLADDKSVRALLRTYEMKKPVVLIIDDKYALFSFDLDGKGCTYAILGWYRIAYAWAEKQPSPEGCVVRYKFAFQWCEEQGQPWWIQMDPTLDQSLETFAPGLNPGAVTSTSSTDPIFKTCSFWTIDENDSEVPESLSYSQPFLELVHFPEQDLVDIRPSAPMLVMPQNGGVATSRHFCKGWHCRNCGRLSSRYKWEHWECKGCGYVVETGGRLRSAKEFSHQMEGHSFMRHRHSTKAGVQMSLPQMYRCGPSFSHYVTFVLPFNRGYVHVIFSAPLGNARADEILQKYQTQAKTGQLRFRRWPLRAHKCRGTLLSNYFSQNTGKPYQYVGGAENTVPFDPNSAVTDALDLMKNRIQQALSKSHYEFNEVLSAAYMEKQKMAYHSDSERGLGPVVASLSLGASAYMHFRLHNQYTGELAEGCSREVLSLFLRHGDVVVMEGDGVQRYYEHTVVPLNFRIAATARYIGDSHI</sequence>
<protein>
    <recommendedName>
        <fullName evidence="2">Alpha-ketoglutarate-dependent dioxygenase AlkB-like domain-containing protein</fullName>
    </recommendedName>
</protein>
<organism evidence="3 4">
    <name type="scientific">Meripilus lineatus</name>
    <dbReference type="NCBI Taxonomy" id="2056292"/>
    <lineage>
        <taxon>Eukaryota</taxon>
        <taxon>Fungi</taxon>
        <taxon>Dikarya</taxon>
        <taxon>Basidiomycota</taxon>
        <taxon>Agaricomycotina</taxon>
        <taxon>Agaricomycetes</taxon>
        <taxon>Polyporales</taxon>
        <taxon>Meripilaceae</taxon>
        <taxon>Meripilus</taxon>
    </lineage>
</organism>
<name>A0AAD5V251_9APHY</name>
<reference evidence="3" key="1">
    <citation type="submission" date="2022-07" db="EMBL/GenBank/DDBJ databases">
        <title>Genome Sequence of Physisporinus lineatus.</title>
        <authorList>
            <person name="Buettner E."/>
        </authorList>
    </citation>
    <scope>NUCLEOTIDE SEQUENCE</scope>
    <source>
        <strain evidence="3">VT162</strain>
    </source>
</reference>
<dbReference type="AlphaFoldDB" id="A0AAD5V251"/>
<evidence type="ECO:0000313" key="3">
    <source>
        <dbReference type="EMBL" id="KAJ3484171.1"/>
    </source>
</evidence>
<feature type="domain" description="Alpha-ketoglutarate-dependent dioxygenase AlkB-like" evidence="2">
    <location>
        <begin position="1071"/>
        <end position="1248"/>
    </location>
</feature>
<feature type="region of interest" description="Disordered" evidence="1">
    <location>
        <begin position="126"/>
        <end position="190"/>
    </location>
</feature>
<dbReference type="InterPro" id="IPR037151">
    <property type="entry name" value="AlkB-like_sf"/>
</dbReference>
<feature type="compositionally biased region" description="Basic and acidic residues" evidence="1">
    <location>
        <begin position="344"/>
        <end position="354"/>
    </location>
</feature>
<dbReference type="EMBL" id="JANAWD010000199">
    <property type="protein sequence ID" value="KAJ3484171.1"/>
    <property type="molecule type" value="Genomic_DNA"/>
</dbReference>
<evidence type="ECO:0000313" key="4">
    <source>
        <dbReference type="Proteomes" id="UP001212997"/>
    </source>
</evidence>
<dbReference type="Gene3D" id="2.60.120.590">
    <property type="entry name" value="Alpha-ketoglutarate-dependent dioxygenase AlkB-like"/>
    <property type="match status" value="1"/>
</dbReference>
<feature type="region of interest" description="Disordered" evidence="1">
    <location>
        <begin position="216"/>
        <end position="405"/>
    </location>
</feature>
<dbReference type="Pfam" id="PF13532">
    <property type="entry name" value="2OG-FeII_Oxy_2"/>
    <property type="match status" value="1"/>
</dbReference>
<dbReference type="SUPFAM" id="SSF51197">
    <property type="entry name" value="Clavaminate synthase-like"/>
    <property type="match status" value="1"/>
</dbReference>
<gene>
    <name evidence="3" type="ORF">NLI96_g5828</name>
</gene>
<feature type="compositionally biased region" description="Low complexity" evidence="1">
    <location>
        <begin position="220"/>
        <end position="238"/>
    </location>
</feature>